<evidence type="ECO:0000313" key="14">
    <source>
        <dbReference type="EMBL" id="PWE87631.1"/>
    </source>
</evidence>
<dbReference type="Pfam" id="PF00512">
    <property type="entry name" value="HisKA"/>
    <property type="match status" value="1"/>
</dbReference>
<dbReference type="PANTHER" id="PTHR45339:SF1">
    <property type="entry name" value="HYBRID SIGNAL TRANSDUCTION HISTIDINE KINASE J"/>
    <property type="match status" value="1"/>
</dbReference>
<reference evidence="14 15" key="1">
    <citation type="submission" date="2014-09" db="EMBL/GenBank/DDBJ databases">
        <title>Butyrate-producing bacteria isolated from human gut.</title>
        <authorList>
            <person name="Zhang Q."/>
            <person name="Zhao L."/>
        </authorList>
    </citation>
    <scope>NUCLEOTIDE SEQUENCE [LARGE SCALE GENOMIC DNA]</scope>
    <source>
        <strain evidence="14 15">21</strain>
    </source>
</reference>
<dbReference type="SUPFAM" id="SSF47384">
    <property type="entry name" value="Homodimeric domain of signal transducing histidine kinase"/>
    <property type="match status" value="1"/>
</dbReference>
<dbReference type="EC" id="2.7.13.3" evidence="3"/>
<dbReference type="AlphaFoldDB" id="A0A2V1JWQ5"/>
<dbReference type="RefSeq" id="WP_109214813.1">
    <property type="nucleotide sequence ID" value="NZ_JRFU01000028.1"/>
</dbReference>
<keyword evidence="11" id="KW-1133">Transmembrane helix</keyword>
<dbReference type="SUPFAM" id="SSF52172">
    <property type="entry name" value="CheY-like"/>
    <property type="match status" value="1"/>
</dbReference>
<comment type="subcellular location">
    <subcellularLocation>
        <location evidence="2">Membrane</location>
    </subcellularLocation>
</comment>
<dbReference type="CDD" id="cd00082">
    <property type="entry name" value="HisKA"/>
    <property type="match status" value="1"/>
</dbReference>
<dbReference type="InterPro" id="IPR011006">
    <property type="entry name" value="CheY-like_superfamily"/>
</dbReference>
<accession>A0A2V1JWQ5</accession>
<name>A0A2V1JWQ5_EUBRA</name>
<dbReference type="OrthoDB" id="9804263at2"/>
<keyword evidence="15" id="KW-1185">Reference proteome</keyword>
<dbReference type="Gene3D" id="3.40.50.2300">
    <property type="match status" value="1"/>
</dbReference>
<feature type="domain" description="Response regulatory" evidence="13">
    <location>
        <begin position="507"/>
        <end position="628"/>
    </location>
</feature>
<evidence type="ECO:0000256" key="4">
    <source>
        <dbReference type="ARBA" id="ARBA00018672"/>
    </source>
</evidence>
<dbReference type="Pfam" id="PF00072">
    <property type="entry name" value="Response_reg"/>
    <property type="match status" value="1"/>
</dbReference>
<feature type="transmembrane region" description="Helical" evidence="11">
    <location>
        <begin position="204"/>
        <end position="224"/>
    </location>
</feature>
<keyword evidence="11" id="KW-0472">Membrane</keyword>
<evidence type="ECO:0000259" key="12">
    <source>
        <dbReference type="PROSITE" id="PS50109"/>
    </source>
</evidence>
<dbReference type="GO" id="GO:0016020">
    <property type="term" value="C:membrane"/>
    <property type="evidence" value="ECO:0007669"/>
    <property type="project" value="UniProtKB-SubCell"/>
</dbReference>
<evidence type="ECO:0000256" key="7">
    <source>
        <dbReference type="ARBA" id="ARBA00022777"/>
    </source>
</evidence>
<evidence type="ECO:0000256" key="10">
    <source>
        <dbReference type="PROSITE-ProRule" id="PRU00169"/>
    </source>
</evidence>
<evidence type="ECO:0000256" key="9">
    <source>
        <dbReference type="ARBA" id="ARBA00024867"/>
    </source>
</evidence>
<evidence type="ECO:0000256" key="6">
    <source>
        <dbReference type="ARBA" id="ARBA00022679"/>
    </source>
</evidence>
<evidence type="ECO:0000313" key="15">
    <source>
        <dbReference type="Proteomes" id="UP000245288"/>
    </source>
</evidence>
<dbReference type="Gene3D" id="1.10.287.130">
    <property type="match status" value="1"/>
</dbReference>
<feature type="modified residue" description="4-aspartylphosphate" evidence="10">
    <location>
        <position position="559"/>
    </location>
</feature>
<dbReference type="SUPFAM" id="SSF55874">
    <property type="entry name" value="ATPase domain of HSP90 chaperone/DNA topoisomerase II/histidine kinase"/>
    <property type="match status" value="1"/>
</dbReference>
<dbReference type="PROSITE" id="PS50109">
    <property type="entry name" value="HIS_KIN"/>
    <property type="match status" value="1"/>
</dbReference>
<dbReference type="InterPro" id="IPR003661">
    <property type="entry name" value="HisK_dim/P_dom"/>
</dbReference>
<evidence type="ECO:0000259" key="13">
    <source>
        <dbReference type="PROSITE" id="PS50110"/>
    </source>
</evidence>
<evidence type="ECO:0000256" key="11">
    <source>
        <dbReference type="SAM" id="Phobius"/>
    </source>
</evidence>
<dbReference type="InterPro" id="IPR001789">
    <property type="entry name" value="Sig_transdc_resp-reg_receiver"/>
</dbReference>
<dbReference type="InterPro" id="IPR003594">
    <property type="entry name" value="HATPase_dom"/>
</dbReference>
<evidence type="ECO:0000256" key="2">
    <source>
        <dbReference type="ARBA" id="ARBA00004370"/>
    </source>
</evidence>
<gene>
    <name evidence="14" type="ORF">LG34_03125</name>
</gene>
<proteinExistence type="predicted"/>
<evidence type="ECO:0000256" key="1">
    <source>
        <dbReference type="ARBA" id="ARBA00000085"/>
    </source>
</evidence>
<protein>
    <recommendedName>
        <fullName evidence="4">Stage 0 sporulation protein A homolog</fullName>
        <ecNumber evidence="3">2.7.13.3</ecNumber>
    </recommendedName>
</protein>
<dbReference type="Gene3D" id="3.30.565.10">
    <property type="entry name" value="Histidine kinase-like ATPase, C-terminal domain"/>
    <property type="match status" value="1"/>
</dbReference>
<organism evidence="14 15">
    <name type="scientific">Eubacterium ramulus</name>
    <dbReference type="NCBI Taxonomy" id="39490"/>
    <lineage>
        <taxon>Bacteria</taxon>
        <taxon>Bacillati</taxon>
        <taxon>Bacillota</taxon>
        <taxon>Clostridia</taxon>
        <taxon>Eubacteriales</taxon>
        <taxon>Eubacteriaceae</taxon>
        <taxon>Eubacterium</taxon>
    </lineage>
</organism>
<comment type="catalytic activity">
    <reaction evidence="1">
        <text>ATP + protein L-histidine = ADP + protein N-phospho-L-histidine.</text>
        <dbReference type="EC" id="2.7.13.3"/>
    </reaction>
</comment>
<evidence type="ECO:0000256" key="5">
    <source>
        <dbReference type="ARBA" id="ARBA00022553"/>
    </source>
</evidence>
<dbReference type="SMART" id="SM00387">
    <property type="entry name" value="HATPase_c"/>
    <property type="match status" value="1"/>
</dbReference>
<dbReference type="Proteomes" id="UP000245288">
    <property type="component" value="Unassembled WGS sequence"/>
</dbReference>
<keyword evidence="6" id="KW-0808">Transferase</keyword>
<evidence type="ECO:0000256" key="3">
    <source>
        <dbReference type="ARBA" id="ARBA00012438"/>
    </source>
</evidence>
<comment type="caution">
    <text evidence="14">The sequence shown here is derived from an EMBL/GenBank/DDBJ whole genome shotgun (WGS) entry which is preliminary data.</text>
</comment>
<dbReference type="PROSITE" id="PS50110">
    <property type="entry name" value="RESPONSE_REGULATORY"/>
    <property type="match status" value="1"/>
</dbReference>
<dbReference type="InterPro" id="IPR036097">
    <property type="entry name" value="HisK_dim/P_sf"/>
</dbReference>
<dbReference type="EMBL" id="JRFU01000028">
    <property type="protein sequence ID" value="PWE87631.1"/>
    <property type="molecule type" value="Genomic_DNA"/>
</dbReference>
<keyword evidence="8" id="KW-0902">Two-component regulatory system</keyword>
<feature type="transmembrane region" description="Helical" evidence="11">
    <location>
        <begin position="12"/>
        <end position="34"/>
    </location>
</feature>
<dbReference type="SMART" id="SM00448">
    <property type="entry name" value="REC"/>
    <property type="match status" value="1"/>
</dbReference>
<dbReference type="GO" id="GO:0000155">
    <property type="term" value="F:phosphorelay sensor kinase activity"/>
    <property type="evidence" value="ECO:0007669"/>
    <property type="project" value="InterPro"/>
</dbReference>
<keyword evidence="7" id="KW-0418">Kinase</keyword>
<dbReference type="InterPro" id="IPR005467">
    <property type="entry name" value="His_kinase_dom"/>
</dbReference>
<comment type="function">
    <text evidence="9">May play the central regulatory role in sporulation. It may be an element of the effector pathway responsible for the activation of sporulation genes in response to nutritional stress. Spo0A may act in concert with spo0H (a sigma factor) to control the expression of some genes that are critical to the sporulation process.</text>
</comment>
<dbReference type="InterPro" id="IPR036890">
    <property type="entry name" value="HATPase_C_sf"/>
</dbReference>
<dbReference type="FunFam" id="3.30.565.10:FF:000006">
    <property type="entry name" value="Sensor histidine kinase WalK"/>
    <property type="match status" value="1"/>
</dbReference>
<dbReference type="PANTHER" id="PTHR45339">
    <property type="entry name" value="HYBRID SIGNAL TRANSDUCTION HISTIDINE KINASE J"/>
    <property type="match status" value="1"/>
</dbReference>
<dbReference type="PRINTS" id="PR00344">
    <property type="entry name" value="BCTRLSENSOR"/>
</dbReference>
<feature type="domain" description="Histidine kinase" evidence="12">
    <location>
        <begin position="261"/>
        <end position="483"/>
    </location>
</feature>
<keyword evidence="5 10" id="KW-0597">Phosphoprotein</keyword>
<sequence>MENSQQKKNANVYLGRFVLIFLLAALFVAVYTLILQKNYKTNTLEAAVERDIECSDAIHTLVSDRFNKADYDEINTKADMDTPRYQELQQRLNELRTLNSTRYLYTAKRNSEGKLIYLVDGLDLDADDFAYPGTYIEDEMIPYIEVALEGENVYSQDIVDTTWGHIFTACYPVRDAETNEIIGALCIEMDMESSYLFLEKINNIVFKAAVVAAFVIVLIIIFMYRWMRKQNEKDLIQQKKLEETAAAADAANAAKTRFLLNMSHDIRTPMNAILGYSKLMCGHISDPEMQHYQEMIEQSGNVLLSIINNVLDMARIESGEMELDENYSETGNIVSGVCSVFEMESQKKNLTIEHYVNVQHPDIICDKTKMQEVLTNIIGNAVKYTPPGGTITITTDELPDEREGYIKIRTVVEDNGIGMSREFLPHLFDSFTRERDTTSAKVVGTGLGMAIVKSLVDLMDGSVTVESELGKGTKFTVTIPHKIAPPEYYAKKASNEANEKVEFSGKHILLAEDNDLNAEIAILLLEEMGFSVDRVEDGIFCVDKLEKEPTGTYDLILMDIQMPNMDGYKAASIIRHLPDVGKSGIPIVAMTANAFAEDRKKAFEAGMNGHIAKPIDASKIKETLAEILK</sequence>
<dbReference type="Pfam" id="PF02518">
    <property type="entry name" value="HATPase_c"/>
    <property type="match status" value="1"/>
</dbReference>
<evidence type="ECO:0000256" key="8">
    <source>
        <dbReference type="ARBA" id="ARBA00023012"/>
    </source>
</evidence>
<keyword evidence="11" id="KW-0812">Transmembrane</keyword>
<dbReference type="InterPro" id="IPR004358">
    <property type="entry name" value="Sig_transdc_His_kin-like_C"/>
</dbReference>
<dbReference type="SMART" id="SM00388">
    <property type="entry name" value="HisKA"/>
    <property type="match status" value="1"/>
</dbReference>
<dbReference type="CDD" id="cd17546">
    <property type="entry name" value="REC_hyHK_CKI1_RcsC-like"/>
    <property type="match status" value="1"/>
</dbReference>